<dbReference type="AlphaFoldDB" id="A0A9J7MEV6"/>
<name>A0A9J7MEV6_BRAFL</name>
<accession>A0A9J7MEV6</accession>
<feature type="domain" description="Aminoglycoside phosphotransferase" evidence="10">
    <location>
        <begin position="67"/>
        <end position="324"/>
    </location>
</feature>
<dbReference type="PANTHER" id="PTHR21064:SF1">
    <property type="entry name" value="HYDROXYLYSINE KINASE"/>
    <property type="match status" value="1"/>
</dbReference>
<comment type="catalytic activity">
    <reaction evidence="6">
        <text>(5R)-5-hydroxy-L-lysine + GTP = (5R)-5-phosphooxy-L-lysine + GDP + H(+)</text>
        <dbReference type="Rhea" id="RHEA:19049"/>
        <dbReference type="ChEBI" id="CHEBI:15378"/>
        <dbReference type="ChEBI" id="CHEBI:37565"/>
        <dbReference type="ChEBI" id="CHEBI:57882"/>
        <dbReference type="ChEBI" id="CHEBI:58189"/>
        <dbReference type="ChEBI" id="CHEBI:58357"/>
        <dbReference type="EC" id="2.7.1.81"/>
    </reaction>
</comment>
<evidence type="ECO:0000256" key="5">
    <source>
        <dbReference type="ARBA" id="ARBA00022777"/>
    </source>
</evidence>
<dbReference type="InterPro" id="IPR002575">
    <property type="entry name" value="Aminoglycoside_PTrfase"/>
</dbReference>
<evidence type="ECO:0000256" key="2">
    <source>
        <dbReference type="ARBA" id="ARBA00006219"/>
    </source>
</evidence>
<dbReference type="InterPro" id="IPR050249">
    <property type="entry name" value="Pseudomonas-type_ThrB"/>
</dbReference>
<dbReference type="PANTHER" id="PTHR21064">
    <property type="entry name" value="AMINOGLYCOSIDE PHOSPHOTRANSFERASE DOMAIN-CONTAINING PROTEIN-RELATED"/>
    <property type="match status" value="1"/>
</dbReference>
<dbReference type="GO" id="GO:0019202">
    <property type="term" value="F:amino acid kinase activity"/>
    <property type="evidence" value="ECO:0000318"/>
    <property type="project" value="GO_Central"/>
</dbReference>
<keyword evidence="4" id="KW-0808">Transferase</keyword>
<comment type="subcellular location">
    <subcellularLocation>
        <location evidence="1">Cytoplasm</location>
    </subcellularLocation>
</comment>
<dbReference type="InterPro" id="IPR011009">
    <property type="entry name" value="Kinase-like_dom_sf"/>
</dbReference>
<evidence type="ECO:0000259" key="10">
    <source>
        <dbReference type="Pfam" id="PF01636"/>
    </source>
</evidence>
<dbReference type="OMA" id="AAHSCQL"/>
<dbReference type="KEGG" id="bfo:118432493"/>
<evidence type="ECO:0000313" key="12">
    <source>
        <dbReference type="RefSeq" id="XP_035699974.1"/>
    </source>
</evidence>
<protein>
    <recommendedName>
        <fullName evidence="9">Hydroxylysine kinase</fullName>
        <ecNumber evidence="8">2.7.1.81</ecNumber>
    </recommendedName>
</protein>
<evidence type="ECO:0000256" key="3">
    <source>
        <dbReference type="ARBA" id="ARBA00022490"/>
    </source>
</evidence>
<dbReference type="FunFam" id="3.90.1200.10:FF:000057">
    <property type="entry name" value="Uncharacterized protein"/>
    <property type="match status" value="1"/>
</dbReference>
<evidence type="ECO:0000256" key="4">
    <source>
        <dbReference type="ARBA" id="ARBA00022679"/>
    </source>
</evidence>
<dbReference type="GeneID" id="118432493"/>
<sequence>MTSEIAPGKLRPPVWDVQEHNIQQLSKNSQEAARETLCLSNNQAVKLVENLYGFNVESVKKLGSYGDYNFHVKVSGADLEHHEYILKVMNAKDSRDEEQITAQTSMMTFLSTRDFHVPRPEQNRWGNIMSLVNFERKENGTTVSTDHNVRLLTYLSGILGSDVTLDPASLYGAGVYMARLHQALKNFDHPGLHRPNFKWNLRNTSVVGEYLHVLGSIEDQKMAHKVLDLFADKVLSRMEDLQQGPTHADFGSGNILVKEKTTNPGPEERYQICGVLDFGDAIWNPLVFDVAISLLFYMLTAPDHEDPTVYSGHFLRGYESVRPLTTAEWDVLYHCVVERACQLYVLNERAVSVEPDREAHIRQDCERLYETLKYLVESPKAEIDKQMLGR</sequence>
<keyword evidence="3" id="KW-0963">Cytoplasm</keyword>
<organism evidence="11 12">
    <name type="scientific">Branchiostoma floridae</name>
    <name type="common">Florida lancelet</name>
    <name type="synonym">Amphioxus</name>
    <dbReference type="NCBI Taxonomy" id="7739"/>
    <lineage>
        <taxon>Eukaryota</taxon>
        <taxon>Metazoa</taxon>
        <taxon>Chordata</taxon>
        <taxon>Cephalochordata</taxon>
        <taxon>Leptocardii</taxon>
        <taxon>Amphioxiformes</taxon>
        <taxon>Branchiostomatidae</taxon>
        <taxon>Branchiostoma</taxon>
    </lineage>
</organism>
<proteinExistence type="inferred from homology"/>
<evidence type="ECO:0000256" key="6">
    <source>
        <dbReference type="ARBA" id="ARBA00036820"/>
    </source>
</evidence>
<dbReference type="FunFam" id="3.30.200.20:FF:000549">
    <property type="entry name" value="hydroxylysine kinase"/>
    <property type="match status" value="1"/>
</dbReference>
<dbReference type="OrthoDB" id="9973935at2759"/>
<reference evidence="12" key="2">
    <citation type="submission" date="2025-08" db="UniProtKB">
        <authorList>
            <consortium name="RefSeq"/>
        </authorList>
    </citation>
    <scope>IDENTIFICATION</scope>
    <source>
        <strain evidence="12">S238N-H82</strain>
        <tissue evidence="12">Testes</tissue>
    </source>
</reference>
<evidence type="ECO:0000313" key="11">
    <source>
        <dbReference type="Proteomes" id="UP000001554"/>
    </source>
</evidence>
<dbReference type="EC" id="2.7.1.81" evidence="8"/>
<evidence type="ECO:0000256" key="7">
    <source>
        <dbReference type="ARBA" id="ARBA00037368"/>
    </source>
</evidence>
<comment type="function">
    <text evidence="7">Catalyzes the GTP-dependent phosphorylation of 5-hydroxy-L-lysine.</text>
</comment>
<dbReference type="GO" id="GO:0005737">
    <property type="term" value="C:cytoplasm"/>
    <property type="evidence" value="ECO:0007669"/>
    <property type="project" value="UniProtKB-SubCell"/>
</dbReference>
<reference evidence="11" key="1">
    <citation type="journal article" date="2020" name="Nat. Ecol. Evol.">
        <title>Deeply conserved synteny resolves early events in vertebrate evolution.</title>
        <authorList>
            <person name="Simakov O."/>
            <person name="Marletaz F."/>
            <person name="Yue J.X."/>
            <person name="O'Connell B."/>
            <person name="Jenkins J."/>
            <person name="Brandt A."/>
            <person name="Calef R."/>
            <person name="Tung C.H."/>
            <person name="Huang T.K."/>
            <person name="Schmutz J."/>
            <person name="Satoh N."/>
            <person name="Yu J.K."/>
            <person name="Putnam N.H."/>
            <person name="Green R.E."/>
            <person name="Rokhsar D.S."/>
        </authorList>
    </citation>
    <scope>NUCLEOTIDE SEQUENCE [LARGE SCALE GENOMIC DNA]</scope>
    <source>
        <strain evidence="11">S238N-H82</strain>
    </source>
</reference>
<comment type="similarity">
    <text evidence="2">Belongs to the aminoglycoside phosphotransferase family.</text>
</comment>
<evidence type="ECO:0000256" key="8">
    <source>
        <dbReference type="ARBA" id="ARBA00038873"/>
    </source>
</evidence>
<keyword evidence="5" id="KW-0418">Kinase</keyword>
<keyword evidence="11" id="KW-1185">Reference proteome</keyword>
<dbReference type="RefSeq" id="XP_035699974.1">
    <property type="nucleotide sequence ID" value="XM_035844081.1"/>
</dbReference>
<dbReference type="Proteomes" id="UP000001554">
    <property type="component" value="Chromosome 2"/>
</dbReference>
<gene>
    <name evidence="12" type="primary">LOC118432493</name>
</gene>
<evidence type="ECO:0000256" key="1">
    <source>
        <dbReference type="ARBA" id="ARBA00004496"/>
    </source>
</evidence>
<dbReference type="GO" id="GO:0047992">
    <property type="term" value="F:hydroxylysine kinase activity"/>
    <property type="evidence" value="ECO:0007669"/>
    <property type="project" value="UniProtKB-EC"/>
</dbReference>
<dbReference type="SUPFAM" id="SSF56112">
    <property type="entry name" value="Protein kinase-like (PK-like)"/>
    <property type="match status" value="1"/>
</dbReference>
<evidence type="ECO:0000256" key="9">
    <source>
        <dbReference type="ARBA" id="ARBA00040505"/>
    </source>
</evidence>
<dbReference type="Gene3D" id="3.90.1200.10">
    <property type="match status" value="1"/>
</dbReference>
<dbReference type="Pfam" id="PF01636">
    <property type="entry name" value="APH"/>
    <property type="match status" value="1"/>
</dbReference>
<dbReference type="Gene3D" id="3.30.200.20">
    <property type="entry name" value="Phosphorylase Kinase, domain 1"/>
    <property type="match status" value="1"/>
</dbReference>